<gene>
    <name evidence="9" type="ORF">ZEAMMB73_Zm00001d010866</name>
</gene>
<protein>
    <recommendedName>
        <fullName evidence="7">ATP-dependent DNA helicase</fullName>
        <ecNumber evidence="7">5.6.2.4</ecNumber>
    </recommendedName>
</protein>
<evidence type="ECO:0000256" key="6">
    <source>
        <dbReference type="ARBA" id="ARBA00034617"/>
    </source>
</evidence>
<feature type="region of interest" description="Disordered" evidence="8">
    <location>
        <begin position="407"/>
        <end position="439"/>
    </location>
</feature>
<dbReference type="OMA" id="WWEGLAR"/>
<comment type="subcellular location">
    <subcellularLocation>
        <location evidence="7">Nucleus</location>
    </subcellularLocation>
</comment>
<dbReference type="InterPro" id="IPR027417">
    <property type="entry name" value="P-loop_NTPase"/>
</dbReference>
<feature type="region of interest" description="Disordered" evidence="8">
    <location>
        <begin position="54"/>
        <end position="113"/>
    </location>
</feature>
<evidence type="ECO:0000256" key="1">
    <source>
        <dbReference type="ARBA" id="ARBA00005446"/>
    </source>
</evidence>
<name>A0A1D6FUJ3_MAIZE</name>
<dbReference type="GO" id="GO:0003676">
    <property type="term" value="F:nucleic acid binding"/>
    <property type="evidence" value="ECO:0007669"/>
    <property type="project" value="InterPro"/>
</dbReference>
<keyword evidence="3 7" id="KW-0378">Hydrolase</keyword>
<evidence type="ECO:0000256" key="7">
    <source>
        <dbReference type="RuleBase" id="RU364117"/>
    </source>
</evidence>
<dbReference type="NCBIfam" id="TIGR00614">
    <property type="entry name" value="recQ_fam"/>
    <property type="match status" value="1"/>
</dbReference>
<dbReference type="GO" id="GO:0043138">
    <property type="term" value="F:3'-5' DNA helicase activity"/>
    <property type="evidence" value="ECO:0007669"/>
    <property type="project" value="UniProtKB-EC"/>
</dbReference>
<dbReference type="EC" id="5.6.2.4" evidence="7"/>
<dbReference type="InterPro" id="IPR032284">
    <property type="entry name" value="RecQ_Zn-bd"/>
</dbReference>
<dbReference type="Pfam" id="PF16124">
    <property type="entry name" value="RecQ_Zn_bind"/>
    <property type="match status" value="1"/>
</dbReference>
<dbReference type="PROSITE" id="PS51194">
    <property type="entry name" value="HELICASE_CTER"/>
    <property type="match status" value="1"/>
</dbReference>
<evidence type="ECO:0000256" key="2">
    <source>
        <dbReference type="ARBA" id="ARBA00022741"/>
    </source>
</evidence>
<sequence length="810" mass="89040">MEPDAAGCDVSADGLIAELLDMGFEFDAISAAVGAVGPRRAEVLEVLLGGSDARAGQARRGGGVPGRPALSTAQPRPAGRGMKLSNPRGRLRQSSITDHVASATGGGKESGREANISFPCSSAPGGPRVMPVAVDFCSEPGPQSQSLVENSTVESDQMDRISAVLQKHFGFSCLKAFQKEVLDAWSAHRDCIVLAATGSGKSLCFQIPALLTTKVVVVISPLISLMHDQCLKLANHGVSACFLGSGQPDSRVEGKAMAGMYKIVYVCPETILRLMEPLKKLAEKPGIALFAIDEVHCVSKWGHDFRPDYRRLSALRENFSSSKLKFLKHDIPLMALTATATIPVREDITKSLKMSKDTAIVLTSFFRPNLRFSVKHSKTSASSYGKDFQELIGAYKASREGQQILHGIDTDSESSSYESLNDSASDDEDANVISANHGDKNVGKTKTSMTLVEENIENELDLYQGVDNFDVSCGEFLECSQPESSKSPAQSNQTSSSDCGVQGSTIVYVPTRKQTMPKSHLRQVHQQFHCNDLEVVVATIAFGMGIDKSNVRRIIHYGLPQSLEAYYQEAGRAGRDGKLSDCTLYYNFLRTPTLLPNKRSEEQAKAAYRMLRDCFHYSLNTSTCRAKILVKYFGEDFGPDGCRMCDICTNGPPQMHDFKEEAIVFMNVLQGRSLPRFAATDKIWWQGLSRILEGLRYVEEAAETPRVSMQYPELTEDGLKFLSSSQSEAPLYAYPDAAMLLAMKEPRPFSGFSDWGRGWADPETRRQRLAGKKAGRRKRKWRSRGRQQQPGGFTTARERLTAILAKKKKR</sequence>
<accession>A0A1D6FUJ3</accession>
<dbReference type="SMART" id="SM00490">
    <property type="entry name" value="HELICc"/>
    <property type="match status" value="1"/>
</dbReference>
<proteinExistence type="inferred from homology"/>
<feature type="compositionally biased region" description="Basic residues" evidence="8">
    <location>
        <begin position="767"/>
        <end position="785"/>
    </location>
</feature>
<keyword evidence="7" id="KW-0539">Nucleus</keyword>
<comment type="catalytic activity">
    <reaction evidence="6 7">
        <text>Couples ATP hydrolysis with the unwinding of duplex DNA by translocating in the 3'-5' direction.</text>
        <dbReference type="EC" id="5.6.2.4"/>
    </reaction>
</comment>
<dbReference type="InterPro" id="IPR011545">
    <property type="entry name" value="DEAD/DEAH_box_helicase_dom"/>
</dbReference>
<comment type="similarity">
    <text evidence="1 7">Belongs to the helicase family. RecQ subfamily.</text>
</comment>
<feature type="region of interest" description="Disordered" evidence="8">
    <location>
        <begin position="763"/>
        <end position="798"/>
    </location>
</feature>
<feature type="compositionally biased region" description="Polar residues" evidence="8">
    <location>
        <begin position="481"/>
        <end position="499"/>
    </location>
</feature>
<feature type="compositionally biased region" description="Low complexity" evidence="8">
    <location>
        <begin position="413"/>
        <end position="423"/>
    </location>
</feature>
<dbReference type="PANTHER" id="PTHR13710">
    <property type="entry name" value="DNA HELICASE RECQ FAMILY MEMBER"/>
    <property type="match status" value="1"/>
</dbReference>
<dbReference type="PANTHER" id="PTHR13710:SF69">
    <property type="entry name" value="ATP-DEPENDENT DNA HELICASE Q-LIKE SIM"/>
    <property type="match status" value="1"/>
</dbReference>
<dbReference type="InterPro" id="IPR001650">
    <property type="entry name" value="Helicase_C-like"/>
</dbReference>
<dbReference type="FunFam" id="3.40.50.300:FF:001391">
    <property type="entry name" value="ATP-dependent DNA helicase"/>
    <property type="match status" value="1"/>
</dbReference>
<keyword evidence="4 7" id="KW-0347">Helicase</keyword>
<dbReference type="InterPro" id="IPR014001">
    <property type="entry name" value="Helicase_ATP-bd"/>
</dbReference>
<dbReference type="GO" id="GO:0005524">
    <property type="term" value="F:ATP binding"/>
    <property type="evidence" value="ECO:0007669"/>
    <property type="project" value="UniProtKB-KW"/>
</dbReference>
<dbReference type="InterPro" id="IPR036388">
    <property type="entry name" value="WH-like_DNA-bd_sf"/>
</dbReference>
<organism evidence="9">
    <name type="scientific">Zea mays</name>
    <name type="common">Maize</name>
    <dbReference type="NCBI Taxonomy" id="4577"/>
    <lineage>
        <taxon>Eukaryota</taxon>
        <taxon>Viridiplantae</taxon>
        <taxon>Streptophyta</taxon>
        <taxon>Embryophyta</taxon>
        <taxon>Tracheophyta</taxon>
        <taxon>Spermatophyta</taxon>
        <taxon>Magnoliopsida</taxon>
        <taxon>Liliopsida</taxon>
        <taxon>Poales</taxon>
        <taxon>Poaceae</taxon>
        <taxon>PACMAD clade</taxon>
        <taxon>Panicoideae</taxon>
        <taxon>Andropogonodae</taxon>
        <taxon>Andropogoneae</taxon>
        <taxon>Tripsacinae</taxon>
        <taxon>Zea</taxon>
    </lineage>
</organism>
<dbReference type="PROSITE" id="PS51192">
    <property type="entry name" value="HELICASE_ATP_BIND_1"/>
    <property type="match status" value="1"/>
</dbReference>
<evidence type="ECO:0000256" key="5">
    <source>
        <dbReference type="ARBA" id="ARBA00022840"/>
    </source>
</evidence>
<dbReference type="Gene3D" id="3.40.50.300">
    <property type="entry name" value="P-loop containing nucleotide triphosphate hydrolases"/>
    <property type="match status" value="2"/>
</dbReference>
<dbReference type="InterPro" id="IPR004589">
    <property type="entry name" value="DNA_helicase_ATP-dep_RecQ"/>
</dbReference>
<keyword evidence="5 7" id="KW-0067">ATP-binding</keyword>
<evidence type="ECO:0000256" key="3">
    <source>
        <dbReference type="ARBA" id="ARBA00022801"/>
    </source>
</evidence>
<evidence type="ECO:0000256" key="8">
    <source>
        <dbReference type="SAM" id="MobiDB-lite"/>
    </source>
</evidence>
<keyword evidence="2 7" id="KW-0547">Nucleotide-binding</keyword>
<feature type="region of interest" description="Disordered" evidence="8">
    <location>
        <begin position="480"/>
        <end position="499"/>
    </location>
</feature>
<dbReference type="GO" id="GO:0005634">
    <property type="term" value="C:nucleus"/>
    <property type="evidence" value="ECO:0007669"/>
    <property type="project" value="UniProtKB-SubCell"/>
</dbReference>
<dbReference type="Pfam" id="PF00270">
    <property type="entry name" value="DEAD"/>
    <property type="match status" value="1"/>
</dbReference>
<dbReference type="AlphaFoldDB" id="A0A1D6FUJ3"/>
<evidence type="ECO:0000313" key="9">
    <source>
        <dbReference type="EMBL" id="AQK95138.1"/>
    </source>
</evidence>
<reference evidence="9" key="1">
    <citation type="submission" date="2015-12" db="EMBL/GenBank/DDBJ databases">
        <title>Update maize B73 reference genome by single molecule sequencing technologies.</title>
        <authorList>
            <consortium name="Maize Genome Sequencing Project"/>
            <person name="Ware D."/>
        </authorList>
    </citation>
    <scope>NUCLEOTIDE SEQUENCE</scope>
    <source>
        <tissue evidence="9">Seedling</tissue>
    </source>
</reference>
<dbReference type="GO" id="GO:0016787">
    <property type="term" value="F:hydrolase activity"/>
    <property type="evidence" value="ECO:0007669"/>
    <property type="project" value="UniProtKB-KW"/>
</dbReference>
<dbReference type="Pfam" id="PF00271">
    <property type="entry name" value="Helicase_C"/>
    <property type="match status" value="1"/>
</dbReference>
<dbReference type="CDD" id="cd17920">
    <property type="entry name" value="DEXHc_RecQ"/>
    <property type="match status" value="1"/>
</dbReference>
<dbReference type="Gene3D" id="1.10.10.10">
    <property type="entry name" value="Winged helix-like DNA-binding domain superfamily/Winged helix DNA-binding domain"/>
    <property type="match status" value="1"/>
</dbReference>
<dbReference type="SMART" id="SM00487">
    <property type="entry name" value="DEXDc"/>
    <property type="match status" value="1"/>
</dbReference>
<dbReference type="SUPFAM" id="SSF52540">
    <property type="entry name" value="P-loop containing nucleoside triphosphate hydrolases"/>
    <property type="match status" value="2"/>
</dbReference>
<dbReference type="ExpressionAtlas" id="A0A1D6FUJ3">
    <property type="expression patterns" value="baseline and differential"/>
</dbReference>
<dbReference type="GO" id="GO:0006310">
    <property type="term" value="P:DNA recombination"/>
    <property type="evidence" value="ECO:0007669"/>
    <property type="project" value="InterPro"/>
</dbReference>
<comment type="catalytic activity">
    <reaction evidence="7">
        <text>ATP + H2O = ADP + phosphate + H(+)</text>
        <dbReference type="Rhea" id="RHEA:13065"/>
        <dbReference type="ChEBI" id="CHEBI:15377"/>
        <dbReference type="ChEBI" id="CHEBI:15378"/>
        <dbReference type="ChEBI" id="CHEBI:30616"/>
        <dbReference type="ChEBI" id="CHEBI:43474"/>
        <dbReference type="ChEBI" id="CHEBI:456216"/>
    </reaction>
</comment>
<dbReference type="EMBL" id="CM000784">
    <property type="protein sequence ID" value="AQK95138.1"/>
    <property type="molecule type" value="Genomic_DNA"/>
</dbReference>
<evidence type="ECO:0000256" key="4">
    <source>
        <dbReference type="ARBA" id="ARBA00022806"/>
    </source>
</evidence>